<comment type="caution">
    <text evidence="5">The sequence shown here is derived from an EMBL/GenBank/DDBJ whole genome shotgun (WGS) entry which is preliminary data.</text>
</comment>
<feature type="region of interest" description="Disordered" evidence="2">
    <location>
        <begin position="288"/>
        <end position="313"/>
    </location>
</feature>
<dbReference type="SMART" id="SM00208">
    <property type="entry name" value="TNFR"/>
    <property type="match status" value="2"/>
</dbReference>
<dbReference type="SMART" id="SM01411">
    <property type="entry name" value="Ephrin_rec_like"/>
    <property type="match status" value="2"/>
</dbReference>
<evidence type="ECO:0000313" key="6">
    <source>
        <dbReference type="Proteomes" id="UP000822369"/>
    </source>
</evidence>
<dbReference type="OMA" id="MVSRCSR"/>
<keyword evidence="3" id="KW-0472">Membrane</keyword>
<feature type="compositionally biased region" description="Polar residues" evidence="2">
    <location>
        <begin position="227"/>
        <end position="248"/>
    </location>
</feature>
<feature type="disulfide bond" evidence="1">
    <location>
        <begin position="81"/>
        <end position="96"/>
    </location>
</feature>
<feature type="compositionally biased region" description="Basic and acidic residues" evidence="2">
    <location>
        <begin position="217"/>
        <end position="226"/>
    </location>
</feature>
<protein>
    <submittedName>
        <fullName evidence="5">Tumor necrosis factor receptor superfamily member 9</fullName>
    </submittedName>
</protein>
<dbReference type="Pfam" id="PF00020">
    <property type="entry name" value="TNFR_c6"/>
    <property type="match status" value="1"/>
</dbReference>
<dbReference type="GO" id="GO:0038023">
    <property type="term" value="F:signaling receptor activity"/>
    <property type="evidence" value="ECO:0007669"/>
    <property type="project" value="TreeGrafter"/>
</dbReference>
<dbReference type="GeneID" id="107385209"/>
<evidence type="ECO:0000313" key="5">
    <source>
        <dbReference type="EMBL" id="KAF7207924.1"/>
    </source>
</evidence>
<name>A0A9D3BH56_NOTFU</name>
<evidence type="ECO:0000256" key="2">
    <source>
        <dbReference type="SAM" id="MobiDB-lite"/>
    </source>
</evidence>
<dbReference type="InterPro" id="IPR009030">
    <property type="entry name" value="Growth_fac_rcpt_cys_sf"/>
</dbReference>
<dbReference type="GO" id="GO:0042127">
    <property type="term" value="P:regulation of cell population proliferation"/>
    <property type="evidence" value="ECO:0007669"/>
    <property type="project" value="TreeGrafter"/>
</dbReference>
<proteinExistence type="predicted"/>
<dbReference type="Proteomes" id="UP000822369">
    <property type="component" value="Chromosome 14"/>
</dbReference>
<keyword evidence="1" id="KW-1015">Disulfide bond</keyword>
<feature type="domain" description="TNFR-Cys" evidence="4">
    <location>
        <begin position="80"/>
        <end position="122"/>
    </location>
</feature>
<sequence>MTDVNDVVLENPLPFREFLSHSQLVAHSEHPGTAGNGRPNMLQLNLFVLILTFGELILDLNGLMCEKGHRIAFRKSTCEPCPDGYFQPIENDTGSCLGCVECNEKSGSSTDRECTLLTNRKCKCRDGFVPLTEDSVLCRCDPGFGLQDGVCSKCKEGSFSKTVNSPCKEWTHCPAGVKQSGSATSDVICNESKINPPTVKPSTPHTPHIFAVITTRRPHEGDHTLRTDSITTPTSSQQDNVPTTSQSNTRNQTGVVILLLGIAGLLVWTAITCKMHITLCKRKTKQNKDSLCRRPVEESGDSHESVVKLNLEP</sequence>
<dbReference type="InterPro" id="IPR001368">
    <property type="entry name" value="TNFR/NGFR_Cys_rich_reg"/>
</dbReference>
<keyword evidence="3" id="KW-1133">Transmembrane helix</keyword>
<gene>
    <name evidence="5" type="primary">tnfrsf9</name>
    <name evidence="5" type="ORF">G4P62_010037</name>
</gene>
<evidence type="ECO:0000259" key="4">
    <source>
        <dbReference type="PROSITE" id="PS50050"/>
    </source>
</evidence>
<dbReference type="EMBL" id="JAAVVJ010000014">
    <property type="protein sequence ID" value="KAF7207924.1"/>
    <property type="molecule type" value="Genomic_DNA"/>
</dbReference>
<evidence type="ECO:0000256" key="3">
    <source>
        <dbReference type="SAM" id="Phobius"/>
    </source>
</evidence>
<feature type="repeat" description="TNFR-Cys" evidence="1">
    <location>
        <begin position="80"/>
        <end position="122"/>
    </location>
</feature>
<feature type="region of interest" description="Disordered" evidence="2">
    <location>
        <begin position="216"/>
        <end position="248"/>
    </location>
</feature>
<keyword evidence="5" id="KW-0675">Receptor</keyword>
<feature type="compositionally biased region" description="Basic and acidic residues" evidence="2">
    <location>
        <begin position="288"/>
        <end position="306"/>
    </location>
</feature>
<dbReference type="PROSITE" id="PS50050">
    <property type="entry name" value="TNFR_NGFR_2"/>
    <property type="match status" value="1"/>
</dbReference>
<accession>A0A9D3BH56</accession>
<dbReference type="Gene3D" id="2.10.50.10">
    <property type="entry name" value="Tumor Necrosis Factor Receptor, subunit A, domain 2"/>
    <property type="match status" value="2"/>
</dbReference>
<dbReference type="SUPFAM" id="SSF57184">
    <property type="entry name" value="Growth factor receptor domain"/>
    <property type="match status" value="1"/>
</dbReference>
<dbReference type="KEGG" id="nfu:107385209"/>
<feature type="transmembrane region" description="Helical" evidence="3">
    <location>
        <begin position="254"/>
        <end position="273"/>
    </location>
</feature>
<dbReference type="AlphaFoldDB" id="A0A9D3BH56"/>
<dbReference type="OrthoDB" id="9932129at2759"/>
<organism evidence="5 6">
    <name type="scientific">Nothobranchius furzeri</name>
    <name type="common">Turquoise killifish</name>
    <dbReference type="NCBI Taxonomy" id="105023"/>
    <lineage>
        <taxon>Eukaryota</taxon>
        <taxon>Metazoa</taxon>
        <taxon>Chordata</taxon>
        <taxon>Craniata</taxon>
        <taxon>Vertebrata</taxon>
        <taxon>Euteleostomi</taxon>
        <taxon>Actinopterygii</taxon>
        <taxon>Neopterygii</taxon>
        <taxon>Teleostei</taxon>
        <taxon>Neoteleostei</taxon>
        <taxon>Acanthomorphata</taxon>
        <taxon>Ovalentaria</taxon>
        <taxon>Atherinomorphae</taxon>
        <taxon>Cyprinodontiformes</taxon>
        <taxon>Nothobranchiidae</taxon>
        <taxon>Nothobranchius</taxon>
    </lineage>
</organism>
<reference evidence="5" key="1">
    <citation type="submission" date="2020-03" db="EMBL/GenBank/DDBJ databases">
        <title>Intra-Species Differences in Population Size shape Life History and Genome Evolution.</title>
        <authorList>
            <person name="Willemsen D."/>
            <person name="Cui R."/>
            <person name="Valenzano D.R."/>
        </authorList>
    </citation>
    <scope>NUCLEOTIDE SEQUENCE</scope>
    <source>
        <strain evidence="5">GRZ</strain>
        <tissue evidence="5">Whole</tissue>
    </source>
</reference>
<keyword evidence="3" id="KW-0812">Transmembrane</keyword>
<evidence type="ECO:0000256" key="1">
    <source>
        <dbReference type="PROSITE-ProRule" id="PRU00206"/>
    </source>
</evidence>
<comment type="caution">
    <text evidence="1">Lacks conserved residue(s) required for the propagation of feature annotation.</text>
</comment>
<dbReference type="PANTHER" id="PTHR47139">
    <property type="entry name" value="TUMOR NECROSIS FACTOR RECEPTOR SUPERFAMILY MEMBER 9"/>
    <property type="match status" value="1"/>
</dbReference>
<dbReference type="PANTHER" id="PTHR47139:SF3">
    <property type="entry name" value="SI:CH73-361P23.3"/>
    <property type="match status" value="1"/>
</dbReference>